<feature type="compositionally biased region" description="Acidic residues" evidence="1">
    <location>
        <begin position="209"/>
        <end position="219"/>
    </location>
</feature>
<gene>
    <name evidence="2" type="ORF">GHT06_020226</name>
</gene>
<evidence type="ECO:0000313" key="3">
    <source>
        <dbReference type="Proteomes" id="UP000820818"/>
    </source>
</evidence>
<feature type="region of interest" description="Disordered" evidence="1">
    <location>
        <begin position="207"/>
        <end position="241"/>
    </location>
</feature>
<accession>A0AAD5KL58</accession>
<sequence>MEIEIHRWFMGLGIVDEKLTVIDQHYHMKQIVVKFKTQELFENFLQKYAKGVPYEKNSKTYIIPVIIAGSSWKNVQVKYVPDKMDFKYVYTAFEQYGKVKGIEWEKQNVNLLKTKVSVEMMVIKNIPSFITIMGTRFAVTYSGQIKTCSRCDIDQHEARHCDGGRKSYSQALESRPAVTLAIQTLEEIVKDAETIQKSIIQEHISVSESESEYVDSGDESEWKKQKKEVEKDRRIKETEEI</sequence>
<organism evidence="2 3">
    <name type="scientific">Daphnia sinensis</name>
    <dbReference type="NCBI Taxonomy" id="1820382"/>
    <lineage>
        <taxon>Eukaryota</taxon>
        <taxon>Metazoa</taxon>
        <taxon>Ecdysozoa</taxon>
        <taxon>Arthropoda</taxon>
        <taxon>Crustacea</taxon>
        <taxon>Branchiopoda</taxon>
        <taxon>Diplostraca</taxon>
        <taxon>Cladocera</taxon>
        <taxon>Anomopoda</taxon>
        <taxon>Daphniidae</taxon>
        <taxon>Daphnia</taxon>
        <taxon>Daphnia similis group</taxon>
    </lineage>
</organism>
<proteinExistence type="predicted"/>
<protein>
    <submittedName>
        <fullName evidence="2">Uncharacterized protein</fullName>
    </submittedName>
</protein>
<feature type="compositionally biased region" description="Basic and acidic residues" evidence="1">
    <location>
        <begin position="220"/>
        <end position="241"/>
    </location>
</feature>
<evidence type="ECO:0000256" key="1">
    <source>
        <dbReference type="SAM" id="MobiDB-lite"/>
    </source>
</evidence>
<evidence type="ECO:0000313" key="2">
    <source>
        <dbReference type="EMBL" id="KAI9554946.1"/>
    </source>
</evidence>
<dbReference type="EMBL" id="WJBH02000008">
    <property type="protein sequence ID" value="KAI9554946.1"/>
    <property type="molecule type" value="Genomic_DNA"/>
</dbReference>
<keyword evidence="3" id="KW-1185">Reference proteome</keyword>
<dbReference type="AlphaFoldDB" id="A0AAD5KL58"/>
<comment type="caution">
    <text evidence="2">The sequence shown here is derived from an EMBL/GenBank/DDBJ whole genome shotgun (WGS) entry which is preliminary data.</text>
</comment>
<reference evidence="2 3" key="1">
    <citation type="submission" date="2022-05" db="EMBL/GenBank/DDBJ databases">
        <title>A multi-omics perspective on studying reproductive biology in Daphnia sinensis.</title>
        <authorList>
            <person name="Jia J."/>
        </authorList>
    </citation>
    <scope>NUCLEOTIDE SEQUENCE [LARGE SCALE GENOMIC DNA]</scope>
    <source>
        <strain evidence="2 3">WSL</strain>
    </source>
</reference>
<name>A0AAD5KL58_9CRUS</name>
<dbReference type="Proteomes" id="UP000820818">
    <property type="component" value="Linkage Group LG8"/>
</dbReference>